<feature type="compositionally biased region" description="Basic and acidic residues" evidence="1">
    <location>
        <begin position="91"/>
        <end position="107"/>
    </location>
</feature>
<sequence length="241" mass="27223">MPDARAAARTRRRRRPTPKTVARQDSPAAVWGHRRQWSVSNDAAAQQNLAAVARTRPRRIPMSAPNDEGAHRNRGYAAAPERLAQPVVRNYRADRRAARRPARDRQAAHRTGPNRQAAHRTGPGQQAARRAAHRPVRRTAREQARNPPARDANPPPAAAPAGRAAARRGDRRNRRRRPAARNRLREDRIHSRAGFGRARSRHPRWPQSYPFPRTHVWGGRHPTAPHDVLRVSTGASHPTEW</sequence>
<feature type="region of interest" description="Disordered" evidence="1">
    <location>
        <begin position="1"/>
        <end position="33"/>
    </location>
</feature>
<dbReference type="EMBL" id="VMSD01000002">
    <property type="protein sequence ID" value="KAF0848460.1"/>
    <property type="molecule type" value="Genomic_DNA"/>
</dbReference>
<protein>
    <submittedName>
        <fullName evidence="2">Uncharacterized protein</fullName>
    </submittedName>
</protein>
<dbReference type="Proteomes" id="UP000798951">
    <property type="component" value="Unassembled WGS sequence"/>
</dbReference>
<gene>
    <name evidence="2" type="ORF">FNL39_102610</name>
</gene>
<name>A0ABQ6YRN2_9NOCA</name>
<evidence type="ECO:0000313" key="3">
    <source>
        <dbReference type="Proteomes" id="UP000798951"/>
    </source>
</evidence>
<comment type="caution">
    <text evidence="2">The sequence shown here is derived from an EMBL/GenBank/DDBJ whole genome shotgun (WGS) entry which is preliminary data.</text>
</comment>
<accession>A0ABQ6YRN2</accession>
<reference evidence="2 3" key="1">
    <citation type="submission" date="2019-07" db="EMBL/GenBank/DDBJ databases">
        <title>Genomic Encyclopedia of Type Strains, Phase IV (KMG-IV): sequencing the most valuable type-strain genomes for metagenomic binning, comparative biology and taxonomic classification.</title>
        <authorList>
            <person name="Goeker M."/>
        </authorList>
    </citation>
    <scope>NUCLEOTIDE SEQUENCE [LARGE SCALE GENOMIC DNA]</scope>
    <source>
        <strain evidence="2 3">DSM 44831</strain>
    </source>
</reference>
<feature type="compositionally biased region" description="Basic residues" evidence="1">
    <location>
        <begin position="165"/>
        <end position="182"/>
    </location>
</feature>
<feature type="region of interest" description="Disordered" evidence="1">
    <location>
        <begin position="48"/>
        <end position="207"/>
    </location>
</feature>
<proteinExistence type="predicted"/>
<feature type="compositionally biased region" description="Basic residues" evidence="1">
    <location>
        <begin position="8"/>
        <end position="17"/>
    </location>
</feature>
<organism evidence="2 3">
    <name type="scientific">Nocardia caishijiensis</name>
    <dbReference type="NCBI Taxonomy" id="184756"/>
    <lineage>
        <taxon>Bacteria</taxon>
        <taxon>Bacillati</taxon>
        <taxon>Actinomycetota</taxon>
        <taxon>Actinomycetes</taxon>
        <taxon>Mycobacteriales</taxon>
        <taxon>Nocardiaceae</taxon>
        <taxon>Nocardia</taxon>
    </lineage>
</organism>
<keyword evidence="3" id="KW-1185">Reference proteome</keyword>
<feature type="compositionally biased region" description="Low complexity" evidence="1">
    <location>
        <begin position="120"/>
        <end position="129"/>
    </location>
</feature>
<evidence type="ECO:0000256" key="1">
    <source>
        <dbReference type="SAM" id="MobiDB-lite"/>
    </source>
</evidence>
<evidence type="ECO:0000313" key="2">
    <source>
        <dbReference type="EMBL" id="KAF0848460.1"/>
    </source>
</evidence>